<keyword evidence="2" id="KW-0472">Membrane</keyword>
<evidence type="ECO:0000256" key="1">
    <source>
        <dbReference type="SAM" id="MobiDB-lite"/>
    </source>
</evidence>
<organism evidence="4 5">
    <name type="scientific">Pseudobacteroides cellulosolvens ATCC 35603 = DSM 2933</name>
    <dbReference type="NCBI Taxonomy" id="398512"/>
    <lineage>
        <taxon>Bacteria</taxon>
        <taxon>Bacillati</taxon>
        <taxon>Bacillota</taxon>
        <taxon>Clostridia</taxon>
        <taxon>Eubacteriales</taxon>
        <taxon>Oscillospiraceae</taxon>
        <taxon>Pseudobacteroides</taxon>
    </lineage>
</organism>
<dbReference type="EMBL" id="LGTC01000001">
    <property type="protein sequence ID" value="KNY28654.1"/>
    <property type="molecule type" value="Genomic_DNA"/>
</dbReference>
<dbReference type="PATRIC" id="fig|398512.5.peg.4109"/>
<evidence type="ECO:0008006" key="6">
    <source>
        <dbReference type="Google" id="ProtNLM"/>
    </source>
</evidence>
<dbReference type="Proteomes" id="UP000036923">
    <property type="component" value="Unassembled WGS sequence"/>
</dbReference>
<dbReference type="SUPFAM" id="SSF49785">
    <property type="entry name" value="Galactose-binding domain-like"/>
    <property type="match status" value="1"/>
</dbReference>
<evidence type="ECO:0000313" key="4">
    <source>
        <dbReference type="EMBL" id="KNY28654.1"/>
    </source>
</evidence>
<accession>A0A0L6JSG5</accession>
<dbReference type="STRING" id="398512.Bccel_3928"/>
<feature type="region of interest" description="Disordered" evidence="1">
    <location>
        <begin position="232"/>
        <end position="264"/>
    </location>
</feature>
<keyword evidence="5" id="KW-1185">Reference proteome</keyword>
<dbReference type="RefSeq" id="WP_050753633.1">
    <property type="nucleotide sequence ID" value="NZ_LGTC01000001.1"/>
</dbReference>
<feature type="compositionally biased region" description="Polar residues" evidence="1">
    <location>
        <begin position="232"/>
        <end position="261"/>
    </location>
</feature>
<feature type="transmembrane region" description="Helical" evidence="2">
    <location>
        <begin position="207"/>
        <end position="227"/>
    </location>
</feature>
<protein>
    <recommendedName>
        <fullName evidence="6">Carbohydrate-binding CenC domain protein</fullName>
    </recommendedName>
</protein>
<dbReference type="eggNOG" id="COG4346">
    <property type="taxonomic scope" value="Bacteria"/>
</dbReference>
<proteinExistence type="predicted"/>
<gene>
    <name evidence="4" type="ORF">Bccel_3928</name>
</gene>
<keyword evidence="2" id="KW-1133">Transmembrane helix</keyword>
<reference evidence="5" key="1">
    <citation type="submission" date="2015-07" db="EMBL/GenBank/DDBJ databases">
        <title>Near-Complete Genome Sequence of the Cellulolytic Bacterium Bacteroides (Pseudobacteroides) cellulosolvens ATCC 35603.</title>
        <authorList>
            <person name="Dassa B."/>
            <person name="Utturkar S.M."/>
            <person name="Klingeman D.M."/>
            <person name="Hurt R.A."/>
            <person name="Keller M."/>
            <person name="Xu J."/>
            <person name="Reddy Y.H.K."/>
            <person name="Borovok I."/>
            <person name="Grinberg I.R."/>
            <person name="Lamed R."/>
            <person name="Zhivin O."/>
            <person name="Bayer E.A."/>
            <person name="Brown S.D."/>
        </authorList>
    </citation>
    <scope>NUCLEOTIDE SEQUENCE [LARGE SCALE GENOMIC DNA]</scope>
    <source>
        <strain evidence="5">DSM 2933</strain>
    </source>
</reference>
<comment type="caution">
    <text evidence="4">The sequence shown here is derived from an EMBL/GenBank/DDBJ whole genome shotgun (WGS) entry which is preliminary data.</text>
</comment>
<sequence length="494" mass="54594" precursor="true">MKKFLLPILSAILLTLSLCSVSSAEGNNILKNSGFEDADKPYSWDQDIWEASDGQKEIKVVNNVFHSGKQCAAIINTKEGDSRLKQTVDVESDSIYKISGWIKTENVGDTQKGANFSVHMLQITSADVKGTNDWKYVEMYGRTGKSQTSLTVTAGLGGYGSLNTGTAYFDDISVEKVSSVPQDAVELPFYSNETSGDGGSGESGKSWLIYIGLALLAAIGAVLFFILKNPSKSAQNSDDTSDSNVILKKGSSQQEGTTAKNQPPPFKLDKKDLIIMGVMTLVYMIIALINLGEMTAPETFWKPASSGQSFVVSFDKEYDLSRIAYHDNIGDGKYTVQALDPTGKYSNIGTMSQDVYNVFRWQHISDINFRTKKVKIIVESSGAALNEIAFYAKGSKEPIKGFKLEEVNTSPKKDTGKVENLFDEQDTARYYNTYMNSTYFDEIYHPRTAYEHIHGMEPYETTHPPLGKVIMTLGILIFGMNPLDSESWELFSVH</sequence>
<feature type="signal peptide" evidence="3">
    <location>
        <begin position="1"/>
        <end position="24"/>
    </location>
</feature>
<feature type="transmembrane region" description="Helical" evidence="2">
    <location>
        <begin position="273"/>
        <end position="292"/>
    </location>
</feature>
<dbReference type="AlphaFoldDB" id="A0A0L6JSG5"/>
<dbReference type="Gene3D" id="2.60.120.260">
    <property type="entry name" value="Galactose-binding domain-like"/>
    <property type="match status" value="1"/>
</dbReference>
<keyword evidence="3" id="KW-0732">Signal</keyword>
<evidence type="ECO:0000313" key="5">
    <source>
        <dbReference type="Proteomes" id="UP000036923"/>
    </source>
</evidence>
<dbReference type="InterPro" id="IPR008979">
    <property type="entry name" value="Galactose-bd-like_sf"/>
</dbReference>
<evidence type="ECO:0000256" key="3">
    <source>
        <dbReference type="SAM" id="SignalP"/>
    </source>
</evidence>
<name>A0A0L6JSG5_9FIRM</name>
<feature type="chain" id="PRO_5005566354" description="Carbohydrate-binding CenC domain protein" evidence="3">
    <location>
        <begin position="25"/>
        <end position="494"/>
    </location>
</feature>
<evidence type="ECO:0000256" key="2">
    <source>
        <dbReference type="SAM" id="Phobius"/>
    </source>
</evidence>
<keyword evidence="2" id="KW-0812">Transmembrane</keyword>